<dbReference type="PANTHER" id="PTHR43591:SF24">
    <property type="entry name" value="2-METHOXY-6-POLYPRENYL-1,4-BENZOQUINOL METHYLASE, MITOCHONDRIAL"/>
    <property type="match status" value="1"/>
</dbReference>
<sequence length="281" mass="30787">MDAQLEQIREQQKETWNKFSAGWRKWDDFTMHWLRPMGEEIIGALDLQPTDVVLDVAAGTGEPGLTIAGLVPNGKVVITDLAEQMLAVARDNAAKKGITNYETLVCDVSELPFADASFDAVSCRFGFMFFPDMLLAAREMVRVLKPGGKLAAAVWSVPEKNFWITAIMSTISHHMQLPAPPPGAPGMFRCGSPGFLAGLFRQAGLHNVAEQEVTGTLNCGTHEDYWRFMNEVAAPVVFALSKADEATREKIRQEVFALLDEKLPGKTTSLPYGTVVVSGTK</sequence>
<dbReference type="CDD" id="cd02440">
    <property type="entry name" value="AdoMet_MTases"/>
    <property type="match status" value="1"/>
</dbReference>
<keyword evidence="2" id="KW-0808">Transferase</keyword>
<dbReference type="GO" id="GO:0032259">
    <property type="term" value="P:methylation"/>
    <property type="evidence" value="ECO:0007669"/>
    <property type="project" value="UniProtKB-KW"/>
</dbReference>
<protein>
    <submittedName>
        <fullName evidence="2">UbiE/COQ5 methyltransferase family protein</fullName>
    </submittedName>
</protein>
<evidence type="ECO:0000313" key="3">
    <source>
        <dbReference type="Proteomes" id="UP000183947"/>
    </source>
</evidence>
<accession>A0A1M6VVU2</accession>
<dbReference type="EMBL" id="FRAS01000007">
    <property type="protein sequence ID" value="SHK85551.1"/>
    <property type="molecule type" value="Genomic_DNA"/>
</dbReference>
<evidence type="ECO:0000259" key="1">
    <source>
        <dbReference type="Pfam" id="PF13649"/>
    </source>
</evidence>
<dbReference type="Proteomes" id="UP000183947">
    <property type="component" value="Unassembled WGS sequence"/>
</dbReference>
<dbReference type="GO" id="GO:0008168">
    <property type="term" value="F:methyltransferase activity"/>
    <property type="evidence" value="ECO:0007669"/>
    <property type="project" value="UniProtKB-KW"/>
</dbReference>
<dbReference type="InterPro" id="IPR041698">
    <property type="entry name" value="Methyltransf_25"/>
</dbReference>
<keyword evidence="2" id="KW-0489">Methyltransferase</keyword>
<dbReference type="STRING" id="1121959.SAMN02746009_01667"/>
<name>A0A1M6VVU2_9BACT</name>
<dbReference type="SUPFAM" id="SSF53335">
    <property type="entry name" value="S-adenosyl-L-methionine-dependent methyltransferases"/>
    <property type="match status" value="1"/>
</dbReference>
<dbReference type="Gene3D" id="3.40.50.150">
    <property type="entry name" value="Vaccinia Virus protein VP39"/>
    <property type="match status" value="1"/>
</dbReference>
<gene>
    <name evidence="2" type="ORF">SAMN02746009_01667</name>
</gene>
<dbReference type="InterPro" id="IPR029063">
    <property type="entry name" value="SAM-dependent_MTases_sf"/>
</dbReference>
<dbReference type="OrthoDB" id="9795634at2"/>
<proteinExistence type="predicted"/>
<keyword evidence="3" id="KW-1185">Reference proteome</keyword>
<dbReference type="AlphaFoldDB" id="A0A1M6VVU2"/>
<organism evidence="2 3">
    <name type="scientific">Hymenobacter psychrotolerans DSM 18569</name>
    <dbReference type="NCBI Taxonomy" id="1121959"/>
    <lineage>
        <taxon>Bacteria</taxon>
        <taxon>Pseudomonadati</taxon>
        <taxon>Bacteroidota</taxon>
        <taxon>Cytophagia</taxon>
        <taxon>Cytophagales</taxon>
        <taxon>Hymenobacteraceae</taxon>
        <taxon>Hymenobacter</taxon>
    </lineage>
</organism>
<dbReference type="PANTHER" id="PTHR43591">
    <property type="entry name" value="METHYLTRANSFERASE"/>
    <property type="match status" value="1"/>
</dbReference>
<dbReference type="Pfam" id="PF13649">
    <property type="entry name" value="Methyltransf_25"/>
    <property type="match status" value="1"/>
</dbReference>
<feature type="domain" description="Methyltransferase" evidence="1">
    <location>
        <begin position="53"/>
        <end position="148"/>
    </location>
</feature>
<reference evidence="3" key="1">
    <citation type="submission" date="2016-11" db="EMBL/GenBank/DDBJ databases">
        <authorList>
            <person name="Varghese N."/>
            <person name="Submissions S."/>
        </authorList>
    </citation>
    <scope>NUCLEOTIDE SEQUENCE [LARGE SCALE GENOMIC DNA]</scope>
    <source>
        <strain evidence="3">DSM 18569</strain>
    </source>
</reference>
<dbReference type="RefSeq" id="WP_073283098.1">
    <property type="nucleotide sequence ID" value="NZ_FRAS01000007.1"/>
</dbReference>
<evidence type="ECO:0000313" key="2">
    <source>
        <dbReference type="EMBL" id="SHK85551.1"/>
    </source>
</evidence>